<dbReference type="InterPro" id="IPR012340">
    <property type="entry name" value="NA-bd_OB-fold"/>
</dbReference>
<dbReference type="SUPFAM" id="SSF50104">
    <property type="entry name" value="Translation proteins SH3-like domain"/>
    <property type="match status" value="1"/>
</dbReference>
<dbReference type="Gene3D" id="2.40.50.140">
    <property type="entry name" value="Nucleic acid-binding proteins"/>
    <property type="match status" value="1"/>
</dbReference>
<comment type="similarity">
    <text evidence="1">Belongs to the universal ribosomal protein uL2 family.</text>
</comment>
<dbReference type="SUPFAM" id="SSF50249">
    <property type="entry name" value="Nucleic acid-binding proteins"/>
    <property type="match status" value="1"/>
</dbReference>
<comment type="caution">
    <text evidence="9">The sequence shown here is derived from an EMBL/GenBank/DDBJ whole genome shotgun (WGS) entry which is preliminary data.</text>
</comment>
<evidence type="ECO:0000313" key="9">
    <source>
        <dbReference type="EMBL" id="OGY56944.1"/>
    </source>
</evidence>
<dbReference type="InterPro" id="IPR002171">
    <property type="entry name" value="Ribosomal_uL2"/>
</dbReference>
<keyword evidence="3" id="KW-0687">Ribonucleoprotein</keyword>
<dbReference type="InterPro" id="IPR022671">
    <property type="entry name" value="Ribosomal_uL2_CS"/>
</dbReference>
<feature type="compositionally biased region" description="Basic residues" evidence="6">
    <location>
        <begin position="255"/>
        <end position="264"/>
    </location>
</feature>
<evidence type="ECO:0000259" key="8">
    <source>
        <dbReference type="SMART" id="SM01383"/>
    </source>
</evidence>
<dbReference type="EMBL" id="MHIS01000003">
    <property type="protein sequence ID" value="OGY56944.1"/>
    <property type="molecule type" value="Genomic_DNA"/>
</dbReference>
<dbReference type="SMART" id="SM01382">
    <property type="entry name" value="Ribosomal_L2_C"/>
    <property type="match status" value="1"/>
</dbReference>
<dbReference type="InterPro" id="IPR005880">
    <property type="entry name" value="Ribosomal_uL2_bac/org-type"/>
</dbReference>
<dbReference type="AlphaFoldDB" id="A0A1G1YXB9"/>
<feature type="domain" description="Large ribosomal subunit protein uL2 C-terminal" evidence="7">
    <location>
        <begin position="122"/>
        <end position="251"/>
    </location>
</feature>
<gene>
    <name evidence="9" type="ORF">A2119_02345</name>
</gene>
<dbReference type="InterPro" id="IPR022669">
    <property type="entry name" value="Ribosomal_uL2_C"/>
</dbReference>
<dbReference type="GO" id="GO:0003723">
    <property type="term" value="F:RNA binding"/>
    <property type="evidence" value="ECO:0007669"/>
    <property type="project" value="InterPro"/>
</dbReference>
<evidence type="ECO:0000259" key="7">
    <source>
        <dbReference type="SMART" id="SM01382"/>
    </source>
</evidence>
<evidence type="ECO:0000256" key="6">
    <source>
        <dbReference type="SAM" id="MobiDB-lite"/>
    </source>
</evidence>
<feature type="domain" description="Large ribosomal subunit protein uL2 RNA-binding" evidence="8">
    <location>
        <begin position="40"/>
        <end position="116"/>
    </location>
</feature>
<dbReference type="Pfam" id="PF03947">
    <property type="entry name" value="Ribosomal_L2_C"/>
    <property type="match status" value="1"/>
</dbReference>
<dbReference type="PANTHER" id="PTHR13691:SF5">
    <property type="entry name" value="LARGE RIBOSOMAL SUBUNIT PROTEIN UL2M"/>
    <property type="match status" value="1"/>
</dbReference>
<dbReference type="InterPro" id="IPR022666">
    <property type="entry name" value="Ribosomal_uL2_RNA-bd_dom"/>
</dbReference>
<dbReference type="FunFam" id="2.30.30.30:FF:000001">
    <property type="entry name" value="50S ribosomal protein L2"/>
    <property type="match status" value="1"/>
</dbReference>
<dbReference type="GO" id="GO:0002181">
    <property type="term" value="P:cytoplasmic translation"/>
    <property type="evidence" value="ECO:0007669"/>
    <property type="project" value="TreeGrafter"/>
</dbReference>
<dbReference type="PROSITE" id="PS00467">
    <property type="entry name" value="RIBOSOMAL_L2"/>
    <property type="match status" value="1"/>
</dbReference>
<dbReference type="PANTHER" id="PTHR13691">
    <property type="entry name" value="RIBOSOMAL PROTEIN L2"/>
    <property type="match status" value="1"/>
</dbReference>
<dbReference type="GO" id="GO:0016740">
    <property type="term" value="F:transferase activity"/>
    <property type="evidence" value="ECO:0007669"/>
    <property type="project" value="InterPro"/>
</dbReference>
<dbReference type="GO" id="GO:0003735">
    <property type="term" value="F:structural constituent of ribosome"/>
    <property type="evidence" value="ECO:0007669"/>
    <property type="project" value="InterPro"/>
</dbReference>
<proteinExistence type="inferred from homology"/>
<dbReference type="InterPro" id="IPR014726">
    <property type="entry name" value="Ribosomal_uL2_dom3"/>
</dbReference>
<evidence type="ECO:0000256" key="5">
    <source>
        <dbReference type="ARBA" id="ARBA00035459"/>
    </source>
</evidence>
<reference evidence="9 10" key="1">
    <citation type="journal article" date="2016" name="Nat. Commun.">
        <title>Thousands of microbial genomes shed light on interconnected biogeochemical processes in an aquifer system.</title>
        <authorList>
            <person name="Anantharaman K."/>
            <person name="Brown C.T."/>
            <person name="Hug L.A."/>
            <person name="Sharon I."/>
            <person name="Castelle C.J."/>
            <person name="Probst A.J."/>
            <person name="Thomas B.C."/>
            <person name="Singh A."/>
            <person name="Wilkins M.J."/>
            <person name="Karaoz U."/>
            <person name="Brodie E.L."/>
            <person name="Williams K.H."/>
            <person name="Hubbard S.S."/>
            <person name="Banfield J.F."/>
        </authorList>
    </citation>
    <scope>NUCLEOTIDE SEQUENCE [LARGE SCALE GENOMIC DNA]</scope>
</reference>
<evidence type="ECO:0000256" key="1">
    <source>
        <dbReference type="ARBA" id="ARBA00005636"/>
    </source>
</evidence>
<dbReference type="GO" id="GO:0015934">
    <property type="term" value="C:large ribosomal subunit"/>
    <property type="evidence" value="ECO:0007669"/>
    <property type="project" value="InterPro"/>
</dbReference>
<dbReference type="InterPro" id="IPR008991">
    <property type="entry name" value="Translation_prot_SH3-like_sf"/>
</dbReference>
<dbReference type="SMART" id="SM01383">
    <property type="entry name" value="Ribosomal_L2"/>
    <property type="match status" value="1"/>
</dbReference>
<accession>A0A1G1YXB9</accession>
<feature type="region of interest" description="Disordered" evidence="6">
    <location>
        <begin position="217"/>
        <end position="281"/>
    </location>
</feature>
<dbReference type="PIRSF" id="PIRSF002158">
    <property type="entry name" value="Ribosomal_L2"/>
    <property type="match status" value="1"/>
</dbReference>
<dbReference type="Gene3D" id="2.30.30.30">
    <property type="match status" value="1"/>
</dbReference>
<name>A0A1G1YXB9_9BACT</name>
<dbReference type="InterPro" id="IPR014722">
    <property type="entry name" value="Rib_uL2_dom2"/>
</dbReference>
<evidence type="ECO:0000256" key="3">
    <source>
        <dbReference type="ARBA" id="ARBA00023274"/>
    </source>
</evidence>
<feature type="compositionally biased region" description="Basic residues" evidence="6">
    <location>
        <begin position="272"/>
        <end position="281"/>
    </location>
</feature>
<sequence length="281" mass="31171">MKKYKGYTQSRRNMTTVEYSGLSKIAPMKSALKGMKKHAGRNNRGRITVRHQGSGVKQTYRMVDFNQKKLDIPGRIEALEYDPYRSAFIARVVYKDGERQYHLAHSKAKVGDNVISSAKSPLKAGNRMPLGKIPAGYEVHNLETRPGGGGIIIRSAGSAAQVLGHDGAYTQVKMPSGEVRKMPSLGFATLGQVSNPEHNLTVIGNAGRKRRMGVRPTVRGTAMNPRDHKYGGGEGKQPRGTKRPKDKWGNITGGRKTRKPKKWSNKLIVSRRVSRRNKNNK</sequence>
<dbReference type="FunFam" id="4.10.950.10:FF:000001">
    <property type="entry name" value="50S ribosomal protein L2"/>
    <property type="match status" value="1"/>
</dbReference>
<organism evidence="9 10">
    <name type="scientific">Candidatus Colwellbacteria bacterium GWA2_46_10</name>
    <dbReference type="NCBI Taxonomy" id="1797684"/>
    <lineage>
        <taxon>Bacteria</taxon>
        <taxon>Candidatus Colwelliibacteriota</taxon>
    </lineage>
</organism>
<evidence type="ECO:0000313" key="10">
    <source>
        <dbReference type="Proteomes" id="UP000178179"/>
    </source>
</evidence>
<dbReference type="Proteomes" id="UP000178179">
    <property type="component" value="Unassembled WGS sequence"/>
</dbReference>
<evidence type="ECO:0000256" key="2">
    <source>
        <dbReference type="ARBA" id="ARBA00022980"/>
    </source>
</evidence>
<dbReference type="Gene3D" id="4.10.950.10">
    <property type="entry name" value="Ribosomal protein L2, domain 3"/>
    <property type="match status" value="1"/>
</dbReference>
<protein>
    <recommendedName>
        <fullName evidence="4">Large ribosomal subunit protein uL2</fullName>
    </recommendedName>
    <alternativeName>
        <fullName evidence="5">50S ribosomal protein L2</fullName>
    </alternativeName>
</protein>
<dbReference type="NCBIfam" id="TIGR01171">
    <property type="entry name" value="rplB_bact"/>
    <property type="match status" value="1"/>
</dbReference>
<dbReference type="Pfam" id="PF00181">
    <property type="entry name" value="Ribosomal_L2_N"/>
    <property type="match status" value="1"/>
</dbReference>
<evidence type="ECO:0000256" key="4">
    <source>
        <dbReference type="ARBA" id="ARBA00035242"/>
    </source>
</evidence>
<keyword evidence="2 9" id="KW-0689">Ribosomal protein</keyword>